<keyword evidence="4" id="KW-0378">Hydrolase</keyword>
<evidence type="ECO:0000256" key="2">
    <source>
        <dbReference type="ARBA" id="ARBA00007749"/>
    </source>
</evidence>
<dbReference type="AlphaFoldDB" id="A0A6J7E4N9"/>
<evidence type="ECO:0000313" key="7">
    <source>
        <dbReference type="EMBL" id="CAB4876245.1"/>
    </source>
</evidence>
<proteinExistence type="inferred from homology"/>
<comment type="cofactor">
    <cofactor evidence="1">
        <name>Zn(2+)</name>
        <dbReference type="ChEBI" id="CHEBI:29105"/>
    </cofactor>
</comment>
<dbReference type="EMBL" id="CAFBLU010000015">
    <property type="protein sequence ID" value="CAB4876245.1"/>
    <property type="molecule type" value="Genomic_DNA"/>
</dbReference>
<keyword evidence="3" id="KW-0479">Metal-binding</keyword>
<dbReference type="PANTHER" id="PTHR42978">
    <property type="entry name" value="QUORUM-QUENCHING LACTONASE YTNP-RELATED-RELATED"/>
    <property type="match status" value="1"/>
</dbReference>
<dbReference type="InterPro" id="IPR051013">
    <property type="entry name" value="MBL_superfamily_lactonases"/>
</dbReference>
<protein>
    <submittedName>
        <fullName evidence="7">Unannotated protein</fullName>
    </submittedName>
</protein>
<dbReference type="CDD" id="cd07729">
    <property type="entry name" value="AHL_lactonase_MBL-fold"/>
    <property type="match status" value="1"/>
</dbReference>
<evidence type="ECO:0000256" key="3">
    <source>
        <dbReference type="ARBA" id="ARBA00022723"/>
    </source>
</evidence>
<organism evidence="7">
    <name type="scientific">freshwater metagenome</name>
    <dbReference type="NCBI Taxonomy" id="449393"/>
    <lineage>
        <taxon>unclassified sequences</taxon>
        <taxon>metagenomes</taxon>
        <taxon>ecological metagenomes</taxon>
    </lineage>
</organism>
<evidence type="ECO:0000256" key="1">
    <source>
        <dbReference type="ARBA" id="ARBA00001947"/>
    </source>
</evidence>
<sequence>MDPVDIKPLSLPLPGGSEGASVTVRPLLTAELAVPPGFFDAPTGRFGKLGLWLKLIRGAKPDWPNCPVPAYLVTHPTAGHFLIDTGLHRSCAQPGGGNLGKVGRFYRIEMNPGQSAAERLDSRGISPDSLKLVVMTHLHNDHASGCQDFANAKFVCDALEWEAAHAKRSWLNGYETTQFDLAVDWRSVDYFSDDAEHFAGFSRTVDLFGDGSVRLISTPGHSAGHQSVLLRLDHGELLVVADASATEATLDGDARPLLFDDRHRFERSLKELRGYRALTPNALLVPGHDGDAWAKLDAVYGSEQA</sequence>
<dbReference type="InterPro" id="IPR001279">
    <property type="entry name" value="Metallo-B-lactamas"/>
</dbReference>
<reference evidence="7" key="1">
    <citation type="submission" date="2020-05" db="EMBL/GenBank/DDBJ databases">
        <authorList>
            <person name="Chiriac C."/>
            <person name="Salcher M."/>
            <person name="Ghai R."/>
            <person name="Kavagutti S V."/>
        </authorList>
    </citation>
    <scope>NUCLEOTIDE SEQUENCE</scope>
</reference>
<accession>A0A6J7E4N9</accession>
<name>A0A6J7E4N9_9ZZZZ</name>
<dbReference type="GO" id="GO:0046872">
    <property type="term" value="F:metal ion binding"/>
    <property type="evidence" value="ECO:0007669"/>
    <property type="project" value="UniProtKB-KW"/>
</dbReference>
<evidence type="ECO:0000256" key="4">
    <source>
        <dbReference type="ARBA" id="ARBA00022801"/>
    </source>
</evidence>
<evidence type="ECO:0000256" key="5">
    <source>
        <dbReference type="ARBA" id="ARBA00022833"/>
    </source>
</evidence>
<dbReference type="GO" id="GO:0016787">
    <property type="term" value="F:hydrolase activity"/>
    <property type="evidence" value="ECO:0007669"/>
    <property type="project" value="UniProtKB-KW"/>
</dbReference>
<dbReference type="SMART" id="SM00849">
    <property type="entry name" value="Lactamase_B"/>
    <property type="match status" value="1"/>
</dbReference>
<dbReference type="Gene3D" id="3.60.15.10">
    <property type="entry name" value="Ribonuclease Z/Hydroxyacylglutathione hydrolase-like"/>
    <property type="match status" value="1"/>
</dbReference>
<feature type="domain" description="Metallo-beta-lactamase" evidence="6">
    <location>
        <begin position="67"/>
        <end position="288"/>
    </location>
</feature>
<keyword evidence="5" id="KW-0862">Zinc</keyword>
<gene>
    <name evidence="7" type="ORF">UFOPK3444_01034</name>
</gene>
<comment type="similarity">
    <text evidence="2">Belongs to the metallo-beta-lactamase superfamily.</text>
</comment>
<evidence type="ECO:0000259" key="6">
    <source>
        <dbReference type="SMART" id="SM00849"/>
    </source>
</evidence>
<dbReference type="PANTHER" id="PTHR42978:SF2">
    <property type="entry name" value="102 KBASES UNSTABLE REGION: FROM 1 TO 119443"/>
    <property type="match status" value="1"/>
</dbReference>
<dbReference type="Pfam" id="PF00753">
    <property type="entry name" value="Lactamase_B"/>
    <property type="match status" value="1"/>
</dbReference>
<dbReference type="SUPFAM" id="SSF56281">
    <property type="entry name" value="Metallo-hydrolase/oxidoreductase"/>
    <property type="match status" value="1"/>
</dbReference>
<dbReference type="InterPro" id="IPR036866">
    <property type="entry name" value="RibonucZ/Hydroxyglut_hydro"/>
</dbReference>